<dbReference type="RefSeq" id="WP_231006988.1">
    <property type="nucleotide sequence ID" value="NZ_JAJNEC010000005.1"/>
</dbReference>
<evidence type="ECO:0000313" key="3">
    <source>
        <dbReference type="Proteomes" id="UP001199816"/>
    </source>
</evidence>
<keyword evidence="3" id="KW-1185">Reference proteome</keyword>
<dbReference type="PROSITE" id="PS50012">
    <property type="entry name" value="RCC1_3"/>
    <property type="match status" value="1"/>
</dbReference>
<proteinExistence type="predicted"/>
<dbReference type="EMBL" id="JAJNEC010000005">
    <property type="protein sequence ID" value="MCD2424779.1"/>
    <property type="molecule type" value="Genomic_DNA"/>
</dbReference>
<feature type="transmembrane region" description="Helical" evidence="1">
    <location>
        <begin position="774"/>
        <end position="792"/>
    </location>
</feature>
<keyword evidence="1" id="KW-0472">Membrane</keyword>
<keyword evidence="1" id="KW-1133">Transmembrane helix</keyword>
<dbReference type="Gene3D" id="2.130.10.30">
    <property type="entry name" value="Regulator of chromosome condensation 1/beta-lactamase-inhibitor protein II"/>
    <property type="match status" value="1"/>
</dbReference>
<accession>A0ABS8PUM8</accession>
<dbReference type="Proteomes" id="UP001199816">
    <property type="component" value="Unassembled WGS sequence"/>
</dbReference>
<dbReference type="SUPFAM" id="SSF50985">
    <property type="entry name" value="RCC1/BLIP-II"/>
    <property type="match status" value="1"/>
</dbReference>
<dbReference type="SUPFAM" id="SSF117074">
    <property type="entry name" value="Hypothetical protein PA1324"/>
    <property type="match status" value="1"/>
</dbReference>
<reference evidence="2 3" key="1">
    <citation type="submission" date="2021-11" db="EMBL/GenBank/DDBJ databases">
        <title>Genomic of Niabella pedocola.</title>
        <authorList>
            <person name="Wu T."/>
        </authorList>
    </citation>
    <scope>NUCLEOTIDE SEQUENCE [LARGE SCALE GENOMIC DNA]</scope>
    <source>
        <strain evidence="2 3">JCM 31011</strain>
    </source>
</reference>
<organism evidence="2 3">
    <name type="scientific">Niabella pedocola</name>
    <dbReference type="NCBI Taxonomy" id="1752077"/>
    <lineage>
        <taxon>Bacteria</taxon>
        <taxon>Pseudomonadati</taxon>
        <taxon>Bacteroidota</taxon>
        <taxon>Chitinophagia</taxon>
        <taxon>Chitinophagales</taxon>
        <taxon>Chitinophagaceae</taxon>
        <taxon>Niabella</taxon>
    </lineage>
</organism>
<comment type="caution">
    <text evidence="2">The sequence shown here is derived from an EMBL/GenBank/DDBJ whole genome shotgun (WGS) entry which is preliminary data.</text>
</comment>
<dbReference type="InterPro" id="IPR000408">
    <property type="entry name" value="Reg_chr_condens"/>
</dbReference>
<name>A0ABS8PUM8_9BACT</name>
<sequence length="854" mass="88988">MKISLFKAYPLLIIKKHATYLLLLSLLVSSLISPGIAKAQCGGGGLGCPGTNYANYGVNATGAATIEYDNFVSGFHTSTARETTGELKIWGARSKYDGSGNLLIPTAINSINFPGLTGTPLKVTLGGNYTGAPQTILLTTDGLWAWGAVAQVVNTGVKNTAAFGKVALGLPPGVTPLDVKMLFGTYGNLAVTTCSGDVWVLTNTDASMRGDAAVSGYTTWARVTKSDGSNLTGVIATRGAYGAFFALTNTGALYTWGERTYLGNGTAEATRNRATLMTPPSVSEGPIKMIGVTANYTTSVSYYVLYENGKLFSMGYNAHRQLGDFTTTTRTSWVRPMYPSTANPAVAGNPMNDILWISPNEHDPNYAAINVINAQGHRIFSWGEQNGGMLGRTDGDLNPGQPADLATSDIEGVETGGHTTLVVNACRSSFGYAGHKINGSMGDGTADSYYTNNYSFESNLLSLCGLATQAPKINIAGSPSINDNGEICVGTSVVLSPTPAGGTLSITSGGTSATLTDNVLHFTAATPANTPVVVSYTVSTPSCGTVTESRRFLSAVCTPTVTIPGSLWNDANGNAVQGSGETSLSNGMWANLVGPDGKVITSVKINSDGTFNFVVSKSLLTASGNYSLILTNTPQTQGTSLTSAEAPANGYGYTGVNRGSGATADPSNRTGIVKLGDLSAAPNNSTTSSVNLGISNDPIVLPVVFGSISAKWNGNNLNVTWTTETEKNNDYFDIEASTNGVDFISIGTVKSLAPDGNSDKAIQYELTKSLTGNTLASILGISLLGLGSIGLYRKRRLRLPFTLVIMCGLTAILFGCKKATSDELGGDGKVFIRVTQVDKDGSRSSSKVVKVVQE</sequence>
<dbReference type="InterPro" id="IPR013783">
    <property type="entry name" value="Ig-like_fold"/>
</dbReference>
<keyword evidence="1" id="KW-0812">Transmembrane</keyword>
<dbReference type="InterPro" id="IPR009091">
    <property type="entry name" value="RCC1/BLIP-II"/>
</dbReference>
<gene>
    <name evidence="2" type="ORF">LQ567_18500</name>
</gene>
<feature type="transmembrane region" description="Helical" evidence="1">
    <location>
        <begin position="799"/>
        <end position="815"/>
    </location>
</feature>
<evidence type="ECO:0000313" key="2">
    <source>
        <dbReference type="EMBL" id="MCD2424779.1"/>
    </source>
</evidence>
<dbReference type="Gene3D" id="2.60.40.10">
    <property type="entry name" value="Immunoglobulins"/>
    <property type="match status" value="1"/>
</dbReference>
<evidence type="ECO:0000256" key="1">
    <source>
        <dbReference type="SAM" id="Phobius"/>
    </source>
</evidence>
<protein>
    <submittedName>
        <fullName evidence="2">Uncharacterized protein</fullName>
    </submittedName>
</protein>